<proteinExistence type="predicted"/>
<organism evidence="1">
    <name type="scientific">Rhizophora mucronata</name>
    <name type="common">Asiatic mangrove</name>
    <dbReference type="NCBI Taxonomy" id="61149"/>
    <lineage>
        <taxon>Eukaryota</taxon>
        <taxon>Viridiplantae</taxon>
        <taxon>Streptophyta</taxon>
        <taxon>Embryophyta</taxon>
        <taxon>Tracheophyta</taxon>
        <taxon>Spermatophyta</taxon>
        <taxon>Magnoliopsida</taxon>
        <taxon>eudicotyledons</taxon>
        <taxon>Gunneridae</taxon>
        <taxon>Pentapetalae</taxon>
        <taxon>rosids</taxon>
        <taxon>fabids</taxon>
        <taxon>Malpighiales</taxon>
        <taxon>Rhizophoraceae</taxon>
        <taxon>Rhizophora</taxon>
    </lineage>
</organism>
<name>A0A2P2ILU8_RHIMU</name>
<evidence type="ECO:0000313" key="1">
    <source>
        <dbReference type="EMBL" id="MBW82184.1"/>
    </source>
</evidence>
<dbReference type="EMBL" id="GGEC01001701">
    <property type="protein sequence ID" value="MBW82184.1"/>
    <property type="molecule type" value="Transcribed_RNA"/>
</dbReference>
<accession>A0A2P2ILU8</accession>
<dbReference type="AlphaFoldDB" id="A0A2P2ILU8"/>
<sequence length="70" mass="8184">MNFIHQSIYDTKCKDKRLRKGNIHFEISSTLGKVEIEIRTSCEISTSFDWKNLPHTLIQLCCKVIMTIII</sequence>
<reference evidence="1" key="1">
    <citation type="submission" date="2018-02" db="EMBL/GenBank/DDBJ databases">
        <title>Rhizophora mucronata_Transcriptome.</title>
        <authorList>
            <person name="Meera S.P."/>
            <person name="Sreeshan A."/>
            <person name="Augustine A."/>
        </authorList>
    </citation>
    <scope>NUCLEOTIDE SEQUENCE</scope>
    <source>
        <tissue evidence="1">Leaf</tissue>
    </source>
</reference>
<protein>
    <submittedName>
        <fullName evidence="1">Uncharacterized protein</fullName>
    </submittedName>
</protein>